<name>A0A0C9ZST4_9AGAM</name>
<feature type="domain" description="Retrovirus-related Pol polyprotein from transposon TNT 1-94-like beta-barrel" evidence="1">
    <location>
        <begin position="2"/>
        <end position="57"/>
    </location>
</feature>
<reference evidence="2 3" key="1">
    <citation type="submission" date="2014-04" db="EMBL/GenBank/DDBJ databases">
        <authorList>
            <consortium name="DOE Joint Genome Institute"/>
            <person name="Kuo A."/>
            <person name="Ruytinx J."/>
            <person name="Rineau F."/>
            <person name="Colpaert J."/>
            <person name="Kohler A."/>
            <person name="Nagy L.G."/>
            <person name="Floudas D."/>
            <person name="Copeland A."/>
            <person name="Barry K.W."/>
            <person name="Cichocki N."/>
            <person name="Veneault-Fourrey C."/>
            <person name="LaButti K."/>
            <person name="Lindquist E.A."/>
            <person name="Lipzen A."/>
            <person name="Lundell T."/>
            <person name="Morin E."/>
            <person name="Murat C."/>
            <person name="Sun H."/>
            <person name="Tunlid A."/>
            <person name="Henrissat B."/>
            <person name="Grigoriev I.V."/>
            <person name="Hibbett D.S."/>
            <person name="Martin F."/>
            <person name="Nordberg H.P."/>
            <person name="Cantor M.N."/>
            <person name="Hua S.X."/>
        </authorList>
    </citation>
    <scope>NUCLEOTIDE SEQUENCE [LARGE SCALE GENOMIC DNA]</scope>
    <source>
        <strain evidence="2 3">UH-Slu-Lm8-n1</strain>
    </source>
</reference>
<dbReference type="InterPro" id="IPR054722">
    <property type="entry name" value="PolX-like_BBD"/>
</dbReference>
<evidence type="ECO:0000259" key="1">
    <source>
        <dbReference type="Pfam" id="PF22936"/>
    </source>
</evidence>
<dbReference type="EMBL" id="KN836281">
    <property type="protein sequence ID" value="KIK32346.1"/>
    <property type="molecule type" value="Genomic_DNA"/>
</dbReference>
<organism evidence="2 3">
    <name type="scientific">Suillus luteus UH-Slu-Lm8-n1</name>
    <dbReference type="NCBI Taxonomy" id="930992"/>
    <lineage>
        <taxon>Eukaryota</taxon>
        <taxon>Fungi</taxon>
        <taxon>Dikarya</taxon>
        <taxon>Basidiomycota</taxon>
        <taxon>Agaricomycotina</taxon>
        <taxon>Agaricomycetes</taxon>
        <taxon>Agaricomycetidae</taxon>
        <taxon>Boletales</taxon>
        <taxon>Suillineae</taxon>
        <taxon>Suillaceae</taxon>
        <taxon>Suillus</taxon>
    </lineage>
</organism>
<dbReference type="HOGENOM" id="CLU_158358_1_0_1"/>
<dbReference type="Proteomes" id="UP000054485">
    <property type="component" value="Unassembled WGS sequence"/>
</dbReference>
<dbReference type="OrthoDB" id="3251181at2759"/>
<dbReference type="Pfam" id="PF22936">
    <property type="entry name" value="Pol_BBD"/>
    <property type="match status" value="1"/>
</dbReference>
<dbReference type="AlphaFoldDB" id="A0A0C9ZST4"/>
<evidence type="ECO:0000313" key="2">
    <source>
        <dbReference type="EMBL" id="KIK32346.1"/>
    </source>
</evidence>
<feature type="non-terminal residue" evidence="2">
    <location>
        <position position="1"/>
    </location>
</feature>
<accession>A0A0C9ZST4</accession>
<reference evidence="3" key="2">
    <citation type="submission" date="2015-01" db="EMBL/GenBank/DDBJ databases">
        <title>Evolutionary Origins and Diversification of the Mycorrhizal Mutualists.</title>
        <authorList>
            <consortium name="DOE Joint Genome Institute"/>
            <consortium name="Mycorrhizal Genomics Consortium"/>
            <person name="Kohler A."/>
            <person name="Kuo A."/>
            <person name="Nagy L.G."/>
            <person name="Floudas D."/>
            <person name="Copeland A."/>
            <person name="Barry K.W."/>
            <person name="Cichocki N."/>
            <person name="Veneault-Fourrey C."/>
            <person name="LaButti K."/>
            <person name="Lindquist E.A."/>
            <person name="Lipzen A."/>
            <person name="Lundell T."/>
            <person name="Morin E."/>
            <person name="Murat C."/>
            <person name="Riley R."/>
            <person name="Ohm R."/>
            <person name="Sun H."/>
            <person name="Tunlid A."/>
            <person name="Henrissat B."/>
            <person name="Grigoriev I.V."/>
            <person name="Hibbett D.S."/>
            <person name="Martin F."/>
        </authorList>
    </citation>
    <scope>NUCLEOTIDE SEQUENCE [LARGE SCALE GENOMIC DNA]</scope>
    <source>
        <strain evidence="3">UH-Slu-Lm8-n1</strain>
    </source>
</reference>
<gene>
    <name evidence="2" type="ORF">CY34DRAFT_28312</name>
</gene>
<proteinExistence type="predicted"/>
<evidence type="ECO:0000313" key="3">
    <source>
        <dbReference type="Proteomes" id="UP000054485"/>
    </source>
</evidence>
<feature type="non-terminal residue" evidence="2">
    <location>
        <position position="58"/>
    </location>
</feature>
<sequence length="58" mass="6255">PKPINVADGRTLHAVGRGDVEIELPNGQARSRVTLKDVLYTPNIAFTLISTSRIVRAG</sequence>
<protein>
    <recommendedName>
        <fullName evidence="1">Retrovirus-related Pol polyprotein from transposon TNT 1-94-like beta-barrel domain-containing protein</fullName>
    </recommendedName>
</protein>
<keyword evidence="3" id="KW-1185">Reference proteome</keyword>
<dbReference type="InParanoid" id="A0A0C9ZST4"/>